<evidence type="ECO:0000313" key="2">
    <source>
        <dbReference type="EMBL" id="GIX77052.1"/>
    </source>
</evidence>
<gene>
    <name evidence="2" type="ORF">CEXT_305331</name>
</gene>
<evidence type="ECO:0000313" key="3">
    <source>
        <dbReference type="Proteomes" id="UP001054945"/>
    </source>
</evidence>
<protein>
    <submittedName>
        <fullName evidence="2">Uncharacterized protein</fullName>
    </submittedName>
</protein>
<dbReference type="EMBL" id="BPLR01002712">
    <property type="protein sequence ID" value="GIX77052.1"/>
    <property type="molecule type" value="Genomic_DNA"/>
</dbReference>
<keyword evidence="3" id="KW-1185">Reference proteome</keyword>
<feature type="compositionally biased region" description="Basic and acidic residues" evidence="1">
    <location>
        <begin position="129"/>
        <end position="141"/>
    </location>
</feature>
<dbReference type="AlphaFoldDB" id="A0AAV4N0K6"/>
<name>A0AAV4N0K6_CAEEX</name>
<evidence type="ECO:0000256" key="1">
    <source>
        <dbReference type="SAM" id="MobiDB-lite"/>
    </source>
</evidence>
<comment type="caution">
    <text evidence="2">The sequence shown here is derived from an EMBL/GenBank/DDBJ whole genome shotgun (WGS) entry which is preliminary data.</text>
</comment>
<feature type="region of interest" description="Disordered" evidence="1">
    <location>
        <begin position="66"/>
        <end position="166"/>
    </location>
</feature>
<reference evidence="2 3" key="1">
    <citation type="submission" date="2021-06" db="EMBL/GenBank/DDBJ databases">
        <title>Caerostris extrusa draft genome.</title>
        <authorList>
            <person name="Kono N."/>
            <person name="Arakawa K."/>
        </authorList>
    </citation>
    <scope>NUCLEOTIDE SEQUENCE [LARGE SCALE GENOMIC DNA]</scope>
</reference>
<organism evidence="2 3">
    <name type="scientific">Caerostris extrusa</name>
    <name type="common">Bark spider</name>
    <name type="synonym">Caerostris bankana</name>
    <dbReference type="NCBI Taxonomy" id="172846"/>
    <lineage>
        <taxon>Eukaryota</taxon>
        <taxon>Metazoa</taxon>
        <taxon>Ecdysozoa</taxon>
        <taxon>Arthropoda</taxon>
        <taxon>Chelicerata</taxon>
        <taxon>Arachnida</taxon>
        <taxon>Araneae</taxon>
        <taxon>Araneomorphae</taxon>
        <taxon>Entelegynae</taxon>
        <taxon>Araneoidea</taxon>
        <taxon>Araneidae</taxon>
        <taxon>Caerostris</taxon>
    </lineage>
</organism>
<sequence length="166" mass="18975">MKSKPSAEATSKKTLMLSHLMQFPTEVVTEEFENTSTKPSHQKISEIADLGSVEVENGVEILNKEKLQDIKIKKKGKTKSKEKGDQRLDENSDKKDKNEPQKFTVTDAPAKKSRENSEQSVKLLLSISEKSRHRDSTHREILSGFYSGKRRFRVMPGETNKNQERE</sequence>
<feature type="compositionally biased region" description="Basic and acidic residues" evidence="1">
    <location>
        <begin position="79"/>
        <end position="100"/>
    </location>
</feature>
<accession>A0AAV4N0K6</accession>
<proteinExistence type="predicted"/>
<dbReference type="Proteomes" id="UP001054945">
    <property type="component" value="Unassembled WGS sequence"/>
</dbReference>